<feature type="compositionally biased region" description="Basic and acidic residues" evidence="3">
    <location>
        <begin position="441"/>
        <end position="458"/>
    </location>
</feature>
<evidence type="ECO:0000313" key="7">
    <source>
        <dbReference type="Proteomes" id="UP000499080"/>
    </source>
</evidence>
<evidence type="ECO:0000259" key="4">
    <source>
        <dbReference type="Pfam" id="PF12366"/>
    </source>
</evidence>
<keyword evidence="2" id="KW-0175">Coiled coil</keyword>
<dbReference type="Pfam" id="PF15927">
    <property type="entry name" value="Casc1_N"/>
    <property type="match status" value="1"/>
</dbReference>
<feature type="coiled-coil region" evidence="2">
    <location>
        <begin position="4"/>
        <end position="64"/>
    </location>
</feature>
<dbReference type="InterPro" id="IPR031826">
    <property type="entry name" value="IC97/Casc1_N"/>
</dbReference>
<protein>
    <submittedName>
        <fullName evidence="6">Protein CASC1</fullName>
    </submittedName>
</protein>
<dbReference type="InterPro" id="IPR023247">
    <property type="entry name" value="IC97/Dnai7-like"/>
</dbReference>
<dbReference type="InterPro" id="IPR022110">
    <property type="entry name" value="CASC1_C"/>
</dbReference>
<dbReference type="PANTHER" id="PTHR20929">
    <property type="entry name" value="LUNG ADENOMA SUSCEPTIBILITY 1-RELATED"/>
    <property type="match status" value="1"/>
</dbReference>
<dbReference type="OrthoDB" id="297923at2759"/>
<feature type="domain" description="CASC1 C-terminal" evidence="4">
    <location>
        <begin position="507"/>
        <end position="676"/>
    </location>
</feature>
<dbReference type="GO" id="GO:0005930">
    <property type="term" value="C:axoneme"/>
    <property type="evidence" value="ECO:0007669"/>
    <property type="project" value="TreeGrafter"/>
</dbReference>
<evidence type="ECO:0000256" key="2">
    <source>
        <dbReference type="SAM" id="Coils"/>
    </source>
</evidence>
<feature type="region of interest" description="Disordered" evidence="3">
    <location>
        <begin position="439"/>
        <end position="469"/>
    </location>
</feature>
<gene>
    <name evidence="6" type="primary">casc1_1</name>
    <name evidence="6" type="ORF">AVEN_251641_1</name>
</gene>
<proteinExistence type="inferred from homology"/>
<reference evidence="6 7" key="1">
    <citation type="journal article" date="2019" name="Sci. Rep.">
        <title>Orb-weaving spider Araneus ventricosus genome elucidates the spidroin gene catalogue.</title>
        <authorList>
            <person name="Kono N."/>
            <person name="Nakamura H."/>
            <person name="Ohtoshi R."/>
            <person name="Moran D.A.P."/>
            <person name="Shinohara A."/>
            <person name="Yoshida Y."/>
            <person name="Fujiwara M."/>
            <person name="Mori M."/>
            <person name="Tomita M."/>
            <person name="Arakawa K."/>
        </authorList>
    </citation>
    <scope>NUCLEOTIDE SEQUENCE [LARGE SCALE GENOMIC DNA]</scope>
</reference>
<evidence type="ECO:0000313" key="6">
    <source>
        <dbReference type="EMBL" id="GBM43941.1"/>
    </source>
</evidence>
<dbReference type="GO" id="GO:0048487">
    <property type="term" value="F:beta-tubulin binding"/>
    <property type="evidence" value="ECO:0007669"/>
    <property type="project" value="TreeGrafter"/>
</dbReference>
<dbReference type="GO" id="GO:0008017">
    <property type="term" value="F:microtubule binding"/>
    <property type="evidence" value="ECO:0007669"/>
    <property type="project" value="TreeGrafter"/>
</dbReference>
<feature type="compositionally biased region" description="Basic and acidic residues" evidence="3">
    <location>
        <begin position="354"/>
        <end position="364"/>
    </location>
</feature>
<dbReference type="AlphaFoldDB" id="A0A4Y2FS19"/>
<name>A0A4Y2FS19_ARAVE</name>
<organism evidence="6 7">
    <name type="scientific">Araneus ventricosus</name>
    <name type="common">Orbweaver spider</name>
    <name type="synonym">Epeira ventricosa</name>
    <dbReference type="NCBI Taxonomy" id="182803"/>
    <lineage>
        <taxon>Eukaryota</taxon>
        <taxon>Metazoa</taxon>
        <taxon>Ecdysozoa</taxon>
        <taxon>Arthropoda</taxon>
        <taxon>Chelicerata</taxon>
        <taxon>Arachnida</taxon>
        <taxon>Araneae</taxon>
        <taxon>Araneomorphae</taxon>
        <taxon>Entelegynae</taxon>
        <taxon>Araneoidea</taxon>
        <taxon>Araneidae</taxon>
        <taxon>Araneus</taxon>
    </lineage>
</organism>
<evidence type="ECO:0000259" key="5">
    <source>
        <dbReference type="Pfam" id="PF15927"/>
    </source>
</evidence>
<accession>A0A4Y2FS19</accession>
<feature type="region of interest" description="Disordered" evidence="3">
    <location>
        <begin position="300"/>
        <end position="364"/>
    </location>
</feature>
<dbReference type="Pfam" id="PF12366">
    <property type="entry name" value="Casc1_C"/>
    <property type="match status" value="1"/>
</dbReference>
<feature type="domain" description="IC97/Casc1 N-terminal" evidence="5">
    <location>
        <begin position="19"/>
        <end position="216"/>
    </location>
</feature>
<sequence>MPPKKKLDKKALLKKKEEERLRQEELARQEQERIRLLEEEERLRKEEEARIKAEEDQKRGEQEADISDYIRRVFSLSSHKRVKDWEQKRWNDYIHKTKEMDSLKLPIVNAFISEWEDDPSYEIESIVQTSHRCLQIVDDITSAIFTCPEVYAKTRLWKEGIVNLKKAIGRKLDYASFMLLKDAYLHLDAKSQNMEFGFSEGQITLCLWANIHRAVRRHGMERNGFRFWIPPHLAAEDCVVRILRLSFPPALDLLSLAKEDEEQEEDVMAEGQFKSNELIQENKEIVLEDIPSEETLNAENAVNLENEGEKTVANNPGKEAAENTNPTTTEQKSDAKVSPEVTFTPSGGEQAAENGEKSDGDDKYSLDATYAIPSEPKEKLLDLNEYFLVGGLLHFDFLEVPKLTVRKNDLTYIYREEPKLKPKKCEPKPFHPFLTLPEDLSSEKEVQTKKTQETRQDESADSDSEESIQTVSETIKESIVLRAPLPRNVALMDVPQPALFRPEENAFSTEGIALEDYDEEENTITFETDQFGIFGLFQKLYYNFPYKSWRLNGGKIAELSLVGEFLSLRIAISEEGCRLESIKPGKLVDSELPGTASVVWMTPEQLIQKLLKDGINIAYGTKASKFIGISQKKTKLEEGVYNNIALLSKDYDFSWSKWNRKLPSGGIALNYRHVSERKKVKYNLVLIRRERTVKLKQEEEMETFSNEPADSQEFSGTLFHLVQGSSPETLQEIAGRSGWIQNVDHPKLTAGSCDPPTPTPPFKTGPPLTPPHVFKTIPLIPTLIPSPPRVIFAFRREHFHASKDRISLLWPNGNDGNPTMLDFQTLPLSISIIIGFSHCRRGLACCIPKKVERPSGECPALDLNECKRNNHFGTLFVCETYY</sequence>
<dbReference type="PANTHER" id="PTHR20929:SF11">
    <property type="entry name" value="DYNEIN AXONEMAL INTERMEDIATE CHAIN 7"/>
    <property type="match status" value="1"/>
</dbReference>
<keyword evidence="7" id="KW-1185">Reference proteome</keyword>
<evidence type="ECO:0000256" key="3">
    <source>
        <dbReference type="SAM" id="MobiDB-lite"/>
    </source>
</evidence>
<evidence type="ECO:0000256" key="1">
    <source>
        <dbReference type="ARBA" id="ARBA00024332"/>
    </source>
</evidence>
<comment type="similarity">
    <text evidence="1">Belongs to the DNAI7 family.</text>
</comment>
<comment type="caution">
    <text evidence="6">The sequence shown here is derived from an EMBL/GenBank/DDBJ whole genome shotgun (WGS) entry which is preliminary data.</text>
</comment>
<dbReference type="PRINTS" id="PR02043">
    <property type="entry name" value="CANCERSCCP1"/>
</dbReference>
<dbReference type="Proteomes" id="UP000499080">
    <property type="component" value="Unassembled WGS sequence"/>
</dbReference>
<dbReference type="EMBL" id="BGPR01001049">
    <property type="protein sequence ID" value="GBM43941.1"/>
    <property type="molecule type" value="Genomic_DNA"/>
</dbReference>